<comment type="caution">
    <text evidence="6">The sequence shown here is derived from an EMBL/GenBank/DDBJ whole genome shotgun (WGS) entry which is preliminary data.</text>
</comment>
<feature type="non-terminal residue" evidence="6">
    <location>
        <position position="70"/>
    </location>
</feature>
<feature type="transmembrane region" description="Helical" evidence="4">
    <location>
        <begin position="7"/>
        <end position="33"/>
    </location>
</feature>
<evidence type="ECO:0000313" key="6">
    <source>
        <dbReference type="EMBL" id="PZR01878.1"/>
    </source>
</evidence>
<dbReference type="SUPFAM" id="SSF103473">
    <property type="entry name" value="MFS general substrate transporter"/>
    <property type="match status" value="1"/>
</dbReference>
<protein>
    <submittedName>
        <fullName evidence="6">MFS transporter</fullName>
    </submittedName>
</protein>
<evidence type="ECO:0000256" key="3">
    <source>
        <dbReference type="ARBA" id="ARBA00023136"/>
    </source>
</evidence>
<reference evidence="6 7" key="1">
    <citation type="submission" date="2017-08" db="EMBL/GenBank/DDBJ databases">
        <title>Infants hospitalized years apart are colonized by the same room-sourced microbial strains.</title>
        <authorList>
            <person name="Brooks B."/>
            <person name="Olm M.R."/>
            <person name="Firek B.A."/>
            <person name="Baker R."/>
            <person name="Thomas B.C."/>
            <person name="Morowitz M.J."/>
            <person name="Banfield J.F."/>
        </authorList>
    </citation>
    <scope>NUCLEOTIDE SEQUENCE [LARGE SCALE GENOMIC DNA]</scope>
    <source>
        <strain evidence="6">S2_003_000_R2_14</strain>
    </source>
</reference>
<dbReference type="InterPro" id="IPR036259">
    <property type="entry name" value="MFS_trans_sf"/>
</dbReference>
<keyword evidence="2 4" id="KW-1133">Transmembrane helix</keyword>
<dbReference type="PROSITE" id="PS50850">
    <property type="entry name" value="MFS"/>
    <property type="match status" value="1"/>
</dbReference>
<proteinExistence type="predicted"/>
<evidence type="ECO:0000313" key="7">
    <source>
        <dbReference type="Proteomes" id="UP000249061"/>
    </source>
</evidence>
<evidence type="ECO:0000259" key="5">
    <source>
        <dbReference type="PROSITE" id="PS50850"/>
    </source>
</evidence>
<dbReference type="EMBL" id="QFQP01000251">
    <property type="protein sequence ID" value="PZR01878.1"/>
    <property type="molecule type" value="Genomic_DNA"/>
</dbReference>
<accession>A0A2W5U001</accession>
<keyword evidence="3 4" id="KW-0472">Membrane</keyword>
<feature type="transmembrane region" description="Helical" evidence="4">
    <location>
        <begin position="39"/>
        <end position="65"/>
    </location>
</feature>
<evidence type="ECO:0000256" key="4">
    <source>
        <dbReference type="SAM" id="Phobius"/>
    </source>
</evidence>
<dbReference type="Gene3D" id="1.20.1250.20">
    <property type="entry name" value="MFS general substrate transporter like domains"/>
    <property type="match status" value="1"/>
</dbReference>
<evidence type="ECO:0000256" key="1">
    <source>
        <dbReference type="ARBA" id="ARBA00022692"/>
    </source>
</evidence>
<feature type="domain" description="Major facilitator superfamily (MFS) profile" evidence="5">
    <location>
        <begin position="6"/>
        <end position="70"/>
    </location>
</feature>
<dbReference type="Proteomes" id="UP000249061">
    <property type="component" value="Unassembled WGS sequence"/>
</dbReference>
<dbReference type="GO" id="GO:0022857">
    <property type="term" value="F:transmembrane transporter activity"/>
    <property type="evidence" value="ECO:0007669"/>
    <property type="project" value="InterPro"/>
</dbReference>
<dbReference type="AlphaFoldDB" id="A0A2W5U001"/>
<dbReference type="InterPro" id="IPR020846">
    <property type="entry name" value="MFS_dom"/>
</dbReference>
<organism evidence="6 7">
    <name type="scientific">Archangium gephyra</name>
    <dbReference type="NCBI Taxonomy" id="48"/>
    <lineage>
        <taxon>Bacteria</taxon>
        <taxon>Pseudomonadati</taxon>
        <taxon>Myxococcota</taxon>
        <taxon>Myxococcia</taxon>
        <taxon>Myxococcales</taxon>
        <taxon>Cystobacterineae</taxon>
        <taxon>Archangiaceae</taxon>
        <taxon>Archangium</taxon>
    </lineage>
</organism>
<name>A0A2W5U001_9BACT</name>
<keyword evidence="1 4" id="KW-0812">Transmembrane</keyword>
<sequence length="70" mass="7372">MSDTRFLANFIALSLVSGLTIGLGKIVTTLYALQLGASSFQVGIISAMESVGMMLVTVPAGFIIARYGMR</sequence>
<evidence type="ECO:0000256" key="2">
    <source>
        <dbReference type="ARBA" id="ARBA00022989"/>
    </source>
</evidence>
<gene>
    <name evidence="6" type="ORF">DI536_37460</name>
</gene>